<dbReference type="FunFam" id="3.40.50.300:FF:001447">
    <property type="entry name" value="Ras-related protein Rab-1B"/>
    <property type="match status" value="1"/>
</dbReference>
<dbReference type="SMART" id="SM00174">
    <property type="entry name" value="RHO"/>
    <property type="match status" value="1"/>
</dbReference>
<dbReference type="Gene3D" id="3.40.50.300">
    <property type="entry name" value="P-loop containing nucleotide triphosphate hydrolases"/>
    <property type="match status" value="1"/>
</dbReference>
<dbReference type="Proteomes" id="UP000274756">
    <property type="component" value="Unassembled WGS sequence"/>
</dbReference>
<evidence type="ECO:0000256" key="3">
    <source>
        <dbReference type="SAM" id="Phobius"/>
    </source>
</evidence>
<dbReference type="GO" id="GO:0005525">
    <property type="term" value="F:GTP binding"/>
    <property type="evidence" value="ECO:0007669"/>
    <property type="project" value="InterPro"/>
</dbReference>
<dbReference type="OrthoDB" id="6585768at2759"/>
<feature type="transmembrane region" description="Helical" evidence="3">
    <location>
        <begin position="49"/>
        <end position="65"/>
    </location>
</feature>
<dbReference type="STRING" id="318479.A0A0N4U3K8"/>
<organism evidence="5 7">
    <name type="scientific">Dracunculus medinensis</name>
    <name type="common">Guinea worm</name>
    <dbReference type="NCBI Taxonomy" id="318479"/>
    <lineage>
        <taxon>Eukaryota</taxon>
        <taxon>Metazoa</taxon>
        <taxon>Ecdysozoa</taxon>
        <taxon>Nematoda</taxon>
        <taxon>Chromadorea</taxon>
        <taxon>Rhabditida</taxon>
        <taxon>Spirurina</taxon>
        <taxon>Dracunculoidea</taxon>
        <taxon>Dracunculidae</taxon>
        <taxon>Dracunculus</taxon>
    </lineage>
</organism>
<gene>
    <name evidence="4" type="ORF">DME_LOCUS5675</name>
</gene>
<dbReference type="SUPFAM" id="SSF52540">
    <property type="entry name" value="P-loop containing nucleoside triphosphate hydrolases"/>
    <property type="match status" value="1"/>
</dbReference>
<keyword evidence="3" id="KW-0812">Transmembrane</keyword>
<proteinExistence type="inferred from homology"/>
<dbReference type="PROSITE" id="PS51421">
    <property type="entry name" value="RAS"/>
    <property type="match status" value="1"/>
</dbReference>
<evidence type="ECO:0000313" key="4">
    <source>
        <dbReference type="EMBL" id="VDN55702.1"/>
    </source>
</evidence>
<evidence type="ECO:0000256" key="2">
    <source>
        <dbReference type="ARBA" id="ARBA00022741"/>
    </source>
</evidence>
<dbReference type="Proteomes" id="UP000038040">
    <property type="component" value="Unplaced"/>
</dbReference>
<name>A0A0N4U3K8_DRAME</name>
<dbReference type="AlphaFoldDB" id="A0A0N4U3K8"/>
<dbReference type="PROSITE" id="PS51419">
    <property type="entry name" value="RAB"/>
    <property type="match status" value="1"/>
</dbReference>
<dbReference type="GO" id="GO:0003924">
    <property type="term" value="F:GTPase activity"/>
    <property type="evidence" value="ECO:0007669"/>
    <property type="project" value="InterPro"/>
</dbReference>
<sequence>MESDEEDARDGTVLKIVVCGDGASGKTSLCIRVAQDNFTRQYQQASNKFIFYQIFFFPFILIYLAKSFSTYKTIITVYIRCTLAVNQFGIFNSIRLVKKIDTVGLDFFSRRLALPGDISVLLQIWDIGGQSIASPMLEKYIYGAHGALVVYDVTNGSSFENLGDWVNSIKKITKTQEKPVKMSLVGNKTDLEHRRAVRIDKHAKFAELHSMSSYYVSAKTGDSVMLMFRQITCEILGIQLNKSDMEADIIVVKAPIATNSAETNTKFVRRTNQSHNTAVCSLS</sequence>
<evidence type="ECO:0000313" key="7">
    <source>
        <dbReference type="WBParaSite" id="DME_0000131501-mRNA-1"/>
    </source>
</evidence>
<keyword evidence="3" id="KW-0472">Membrane</keyword>
<dbReference type="PRINTS" id="PR00449">
    <property type="entry name" value="RASTRNSFRMNG"/>
</dbReference>
<keyword evidence="3" id="KW-1133">Transmembrane helix</keyword>
<reference evidence="4 6" key="2">
    <citation type="submission" date="2018-11" db="EMBL/GenBank/DDBJ databases">
        <authorList>
            <consortium name="Pathogen Informatics"/>
        </authorList>
    </citation>
    <scope>NUCLEOTIDE SEQUENCE [LARGE SCALE GENOMIC DNA]</scope>
</reference>
<evidence type="ECO:0000256" key="1">
    <source>
        <dbReference type="ARBA" id="ARBA00006270"/>
    </source>
</evidence>
<evidence type="ECO:0000313" key="5">
    <source>
        <dbReference type="Proteomes" id="UP000038040"/>
    </source>
</evidence>
<dbReference type="SMART" id="SM00173">
    <property type="entry name" value="RAS"/>
    <property type="match status" value="1"/>
</dbReference>
<dbReference type="WBParaSite" id="DME_0000131501-mRNA-1">
    <property type="protein sequence ID" value="DME_0000131501-mRNA-1"/>
    <property type="gene ID" value="DME_0000131501"/>
</dbReference>
<dbReference type="InterPro" id="IPR001806">
    <property type="entry name" value="Small_GTPase"/>
</dbReference>
<dbReference type="EMBL" id="UYYG01001153">
    <property type="protein sequence ID" value="VDN55702.1"/>
    <property type="molecule type" value="Genomic_DNA"/>
</dbReference>
<keyword evidence="6" id="KW-1185">Reference proteome</keyword>
<reference evidence="7" key="1">
    <citation type="submission" date="2017-02" db="UniProtKB">
        <authorList>
            <consortium name="WormBaseParasite"/>
        </authorList>
    </citation>
    <scope>IDENTIFICATION</scope>
</reference>
<dbReference type="PANTHER" id="PTHR47978">
    <property type="match status" value="1"/>
</dbReference>
<comment type="similarity">
    <text evidence="1">Belongs to the small GTPase superfamily. Rab family.</text>
</comment>
<evidence type="ECO:0000313" key="6">
    <source>
        <dbReference type="Proteomes" id="UP000274756"/>
    </source>
</evidence>
<keyword evidence="2" id="KW-0547">Nucleotide-binding</keyword>
<dbReference type="SMART" id="SM00175">
    <property type="entry name" value="RAB"/>
    <property type="match status" value="1"/>
</dbReference>
<protein>
    <submittedName>
        <fullName evidence="7">Ras-related protein Rab-28</fullName>
    </submittedName>
</protein>
<dbReference type="InterPro" id="IPR027417">
    <property type="entry name" value="P-loop_NTPase"/>
</dbReference>
<accession>A0A0N4U3K8</accession>
<dbReference type="Pfam" id="PF00071">
    <property type="entry name" value="Ras"/>
    <property type="match status" value="1"/>
</dbReference>